<accession>A0ABU3LD14</accession>
<name>A0ABU3LD14_9FLAO</name>
<evidence type="ECO:0000313" key="3">
    <source>
        <dbReference type="Proteomes" id="UP001257277"/>
    </source>
</evidence>
<gene>
    <name evidence="2" type="ORF">RQM59_01835</name>
</gene>
<organism evidence="2 3">
    <name type="scientific">Asprobacillus argus</name>
    <dbReference type="NCBI Taxonomy" id="3076534"/>
    <lineage>
        <taxon>Bacteria</taxon>
        <taxon>Pseudomonadati</taxon>
        <taxon>Bacteroidota</taxon>
        <taxon>Flavobacteriia</taxon>
        <taxon>Flavobacteriales</taxon>
        <taxon>Flavobacteriaceae</taxon>
        <taxon>Asprobacillus</taxon>
    </lineage>
</organism>
<feature type="chain" id="PRO_5046511170" evidence="1">
    <location>
        <begin position="23"/>
        <end position="265"/>
    </location>
</feature>
<keyword evidence="1" id="KW-0732">Signal</keyword>
<dbReference type="RefSeq" id="WP_349240351.1">
    <property type="nucleotide sequence ID" value="NZ_JAVTTO010000001.1"/>
</dbReference>
<dbReference type="EMBL" id="JAVTTO010000001">
    <property type="protein sequence ID" value="MDT7831098.1"/>
    <property type="molecule type" value="Genomic_DNA"/>
</dbReference>
<protein>
    <submittedName>
        <fullName evidence="2">DUF4292 domain-containing protein</fullName>
    </submittedName>
</protein>
<feature type="signal peptide" evidence="1">
    <location>
        <begin position="1"/>
        <end position="22"/>
    </location>
</feature>
<reference evidence="2 3" key="1">
    <citation type="submission" date="2023-09" db="EMBL/GenBank/DDBJ databases">
        <title>Novel taxa isolated from Blanes Bay.</title>
        <authorList>
            <person name="Rey-Velasco X."/>
            <person name="Lucena T."/>
        </authorList>
    </citation>
    <scope>NUCLEOTIDE SEQUENCE [LARGE SCALE GENOMIC DNA]</scope>
    <source>
        <strain evidence="2 3">S356</strain>
    </source>
</reference>
<dbReference type="InterPro" id="IPR025634">
    <property type="entry name" value="DUF4292"/>
</dbReference>
<proteinExistence type="predicted"/>
<dbReference type="Gene3D" id="2.50.20.10">
    <property type="entry name" value="Lipoprotein localisation LolA/LolB/LppX"/>
    <property type="match status" value="1"/>
</dbReference>
<evidence type="ECO:0000256" key="1">
    <source>
        <dbReference type="SAM" id="SignalP"/>
    </source>
</evidence>
<comment type="caution">
    <text evidence="2">The sequence shown here is derived from an EMBL/GenBank/DDBJ whole genome shotgun (WGS) entry which is preliminary data.</text>
</comment>
<evidence type="ECO:0000313" key="2">
    <source>
        <dbReference type="EMBL" id="MDT7831098.1"/>
    </source>
</evidence>
<keyword evidence="3" id="KW-1185">Reference proteome</keyword>
<dbReference type="PROSITE" id="PS51257">
    <property type="entry name" value="PROKAR_LIPOPROTEIN"/>
    <property type="match status" value="1"/>
</dbReference>
<dbReference type="Proteomes" id="UP001257277">
    <property type="component" value="Unassembled WGS sequence"/>
</dbReference>
<dbReference type="Pfam" id="PF14125">
    <property type="entry name" value="DUF4292"/>
    <property type="match status" value="1"/>
</dbReference>
<sequence length="265" mass="31087">MKNIVRLLLCVLLLASCKTVKNVTDKTNVDIKKLSARKIVRKHLNHKVNINTMAAKMKVLYSNTTKEGKRTRNSFTARLRMQKDSVIWIKANKVITIFRAKITPNSFSFYVSVPKNKHYFEGDYEMLKRMLGVDINFTQLQNMLFGQSIFEMKGKKYSATIEETSYKLTPKIQEKLFDVFFKINANHFKLDQMYLTNEEKEQNLRVDYKGYKLFDKTWLPIGISINAKEGVKYTYMNLDYKSVTINKPISIPYRVPSAYKRLELK</sequence>